<organism evidence="11 12">
    <name type="scientific">Massilia pinisoli</name>
    <dbReference type="NCBI Taxonomy" id="1772194"/>
    <lineage>
        <taxon>Bacteria</taxon>
        <taxon>Pseudomonadati</taxon>
        <taxon>Pseudomonadota</taxon>
        <taxon>Betaproteobacteria</taxon>
        <taxon>Burkholderiales</taxon>
        <taxon>Oxalobacteraceae</taxon>
        <taxon>Telluria group</taxon>
        <taxon>Massilia</taxon>
    </lineage>
</organism>
<dbReference type="SMART" id="SM00387">
    <property type="entry name" value="HATPase_c"/>
    <property type="match status" value="1"/>
</dbReference>
<dbReference type="PROSITE" id="PS50112">
    <property type="entry name" value="PAS"/>
    <property type="match status" value="1"/>
</dbReference>
<dbReference type="Gene3D" id="3.30.565.10">
    <property type="entry name" value="Histidine kinase-like ATPase, C-terminal domain"/>
    <property type="match status" value="1"/>
</dbReference>
<evidence type="ECO:0000313" key="12">
    <source>
        <dbReference type="Proteomes" id="UP001204151"/>
    </source>
</evidence>
<dbReference type="Pfam" id="PF02518">
    <property type="entry name" value="HATPase_c"/>
    <property type="match status" value="1"/>
</dbReference>
<keyword evidence="6" id="KW-0418">Kinase</keyword>
<keyword evidence="4" id="KW-0808">Transferase</keyword>
<evidence type="ECO:0000256" key="5">
    <source>
        <dbReference type="ARBA" id="ARBA00022741"/>
    </source>
</evidence>
<evidence type="ECO:0000256" key="6">
    <source>
        <dbReference type="ARBA" id="ARBA00022777"/>
    </source>
</evidence>
<dbReference type="Pfam" id="PF13188">
    <property type="entry name" value="PAS_8"/>
    <property type="match status" value="1"/>
</dbReference>
<reference evidence="11 12" key="1">
    <citation type="submission" date="2022-08" db="EMBL/GenBank/DDBJ databases">
        <title>Reclassification of Massilia species as members of the genera Telluria, Duganella, Pseudoduganella, Mokoshia gen. nov. and Zemynaea gen. nov. using orthogonal and non-orthogonal genome-based approaches.</title>
        <authorList>
            <person name="Bowman J.P."/>
        </authorList>
    </citation>
    <scope>NUCLEOTIDE SEQUENCE [LARGE SCALE GENOMIC DNA]</scope>
    <source>
        <strain evidence="11 12">JCM 31316</strain>
    </source>
</reference>
<dbReference type="SUPFAM" id="SSF55874">
    <property type="entry name" value="ATPase domain of HSP90 chaperone/DNA topoisomerase II/histidine kinase"/>
    <property type="match status" value="1"/>
</dbReference>
<dbReference type="EMBL" id="JANUGW010000005">
    <property type="protein sequence ID" value="MCS0581578.1"/>
    <property type="molecule type" value="Genomic_DNA"/>
</dbReference>
<dbReference type="SUPFAM" id="SSF55785">
    <property type="entry name" value="PYP-like sensor domain (PAS domain)"/>
    <property type="match status" value="1"/>
</dbReference>
<keyword evidence="7 11" id="KW-0067">ATP-binding</keyword>
<sequence>MIRLRPRLGAYVLALHLPLFACAALLLPARPLWFVGAEALLLASLALGWRLVRQALEPLGYTRRVHELLQDQHYASRLAAPASSELDGLVDTFNAMLAALHRERLAIGEQQGFLDRLLEATPAAVLVFDFDGAISLVNASAAQLLGLDRPQGKPLSAWPDGDAGFAAGLDARARARSRQLAAQLDALPLGEARLLADPDGRRYRARRGQFFDRGFARHFLMVEELTAELEDSERATYERLVRVLAHEVNNTVAATGSVLDSLLFYRGQLAEPDAGDFATAIVAVKRRNKSLGEFIERFTKVVRMPPPELKPADVKAVVDDILRLNREQCSSRGIVLGWHRCDQVAPLALDAQLIEQALLNIVKNAIEAIDEANAARGAAGGFVRLELTAEGRRVRLSVVDSGDLLASGPARPLFTPFFTTRKGGQGIGLMFVREVLQRHGCTYSLAPGAPGETRFDIWFPAP</sequence>
<dbReference type="InterPro" id="IPR000014">
    <property type="entry name" value="PAS"/>
</dbReference>
<keyword evidence="12" id="KW-1185">Reference proteome</keyword>
<evidence type="ECO:0000256" key="1">
    <source>
        <dbReference type="ARBA" id="ARBA00000085"/>
    </source>
</evidence>
<dbReference type="Proteomes" id="UP001204151">
    <property type="component" value="Unassembled WGS sequence"/>
</dbReference>
<dbReference type="SMART" id="SM00091">
    <property type="entry name" value="PAS"/>
    <property type="match status" value="1"/>
</dbReference>
<dbReference type="InterPro" id="IPR036890">
    <property type="entry name" value="HATPase_C_sf"/>
</dbReference>
<dbReference type="InterPro" id="IPR004358">
    <property type="entry name" value="Sig_transdc_His_kin-like_C"/>
</dbReference>
<dbReference type="EC" id="2.7.13.3" evidence="2"/>
<proteinExistence type="predicted"/>
<dbReference type="Gene3D" id="3.30.450.20">
    <property type="entry name" value="PAS domain"/>
    <property type="match status" value="1"/>
</dbReference>
<feature type="domain" description="PAS" evidence="10">
    <location>
        <begin position="110"/>
        <end position="151"/>
    </location>
</feature>
<keyword evidence="8" id="KW-0902">Two-component regulatory system</keyword>
<dbReference type="RefSeq" id="WP_258816179.1">
    <property type="nucleotide sequence ID" value="NZ_JANUGW010000005.1"/>
</dbReference>
<dbReference type="InterPro" id="IPR005467">
    <property type="entry name" value="His_kinase_dom"/>
</dbReference>
<dbReference type="PROSITE" id="PS50109">
    <property type="entry name" value="HIS_KIN"/>
    <property type="match status" value="1"/>
</dbReference>
<protein>
    <recommendedName>
        <fullName evidence="2">histidine kinase</fullName>
        <ecNumber evidence="2">2.7.13.3</ecNumber>
    </recommendedName>
</protein>
<keyword evidence="5" id="KW-0547">Nucleotide-binding</keyword>
<keyword evidence="3" id="KW-0597">Phosphoprotein</keyword>
<evidence type="ECO:0000256" key="8">
    <source>
        <dbReference type="ARBA" id="ARBA00023012"/>
    </source>
</evidence>
<dbReference type="PANTHER" id="PTHR43065:SF10">
    <property type="entry name" value="PEROXIDE STRESS-ACTIVATED HISTIDINE KINASE MAK3"/>
    <property type="match status" value="1"/>
</dbReference>
<dbReference type="PANTHER" id="PTHR43065">
    <property type="entry name" value="SENSOR HISTIDINE KINASE"/>
    <property type="match status" value="1"/>
</dbReference>
<feature type="domain" description="Histidine kinase" evidence="9">
    <location>
        <begin position="243"/>
        <end position="462"/>
    </location>
</feature>
<evidence type="ECO:0000259" key="10">
    <source>
        <dbReference type="PROSITE" id="PS50112"/>
    </source>
</evidence>
<evidence type="ECO:0000256" key="2">
    <source>
        <dbReference type="ARBA" id="ARBA00012438"/>
    </source>
</evidence>
<comment type="catalytic activity">
    <reaction evidence="1">
        <text>ATP + protein L-histidine = ADP + protein N-phospho-L-histidine.</text>
        <dbReference type="EC" id="2.7.13.3"/>
    </reaction>
</comment>
<evidence type="ECO:0000256" key="4">
    <source>
        <dbReference type="ARBA" id="ARBA00022679"/>
    </source>
</evidence>
<comment type="caution">
    <text evidence="11">The sequence shown here is derived from an EMBL/GenBank/DDBJ whole genome shotgun (WGS) entry which is preliminary data.</text>
</comment>
<evidence type="ECO:0000256" key="7">
    <source>
        <dbReference type="ARBA" id="ARBA00022840"/>
    </source>
</evidence>
<gene>
    <name evidence="11" type="ORF">NX784_08235</name>
</gene>
<dbReference type="InterPro" id="IPR035965">
    <property type="entry name" value="PAS-like_dom_sf"/>
</dbReference>
<evidence type="ECO:0000259" key="9">
    <source>
        <dbReference type="PROSITE" id="PS50109"/>
    </source>
</evidence>
<evidence type="ECO:0000256" key="3">
    <source>
        <dbReference type="ARBA" id="ARBA00022553"/>
    </source>
</evidence>
<dbReference type="InterPro" id="IPR003594">
    <property type="entry name" value="HATPase_dom"/>
</dbReference>
<dbReference type="PRINTS" id="PR00344">
    <property type="entry name" value="BCTRLSENSOR"/>
</dbReference>
<dbReference type="GO" id="GO:0005524">
    <property type="term" value="F:ATP binding"/>
    <property type="evidence" value="ECO:0007669"/>
    <property type="project" value="UniProtKB-KW"/>
</dbReference>
<name>A0ABT1ZNT5_9BURK</name>
<accession>A0ABT1ZNT5</accession>
<evidence type="ECO:0000313" key="11">
    <source>
        <dbReference type="EMBL" id="MCS0581578.1"/>
    </source>
</evidence>